<comment type="caution">
    <text evidence="9">Lacks conserved residue(s) required for the propagation of feature annotation.</text>
</comment>
<evidence type="ECO:0000256" key="3">
    <source>
        <dbReference type="ARBA" id="ARBA00022670"/>
    </source>
</evidence>
<protein>
    <recommendedName>
        <fullName evidence="9">Lipoprotein signal peptidase</fullName>
        <ecNumber evidence="9">3.4.23.36</ecNumber>
    </recommendedName>
    <alternativeName>
        <fullName evidence="9">Prolipoprotein signal peptidase</fullName>
    </alternativeName>
    <alternativeName>
        <fullName evidence="9">Signal peptidase II</fullName>
        <shortName evidence="9">SPase II</shortName>
    </alternativeName>
</protein>
<evidence type="ECO:0000256" key="4">
    <source>
        <dbReference type="ARBA" id="ARBA00022692"/>
    </source>
</evidence>
<feature type="transmembrane region" description="Helical" evidence="9">
    <location>
        <begin position="126"/>
        <end position="145"/>
    </location>
</feature>
<dbReference type="EC" id="3.4.23.36" evidence="9"/>
<dbReference type="AlphaFoldDB" id="A0A4R0PER4"/>
<evidence type="ECO:0000256" key="11">
    <source>
        <dbReference type="RuleBase" id="RU004181"/>
    </source>
</evidence>
<comment type="similarity">
    <text evidence="1 9 11">Belongs to the peptidase A8 family.</text>
</comment>
<evidence type="ECO:0000256" key="8">
    <source>
        <dbReference type="ARBA" id="ARBA00023136"/>
    </source>
</evidence>
<evidence type="ECO:0000256" key="10">
    <source>
        <dbReference type="RuleBase" id="RU000594"/>
    </source>
</evidence>
<keyword evidence="5 9" id="KW-0064">Aspartyl protease</keyword>
<dbReference type="PANTHER" id="PTHR33695:SF1">
    <property type="entry name" value="LIPOPROTEIN SIGNAL PEPTIDASE"/>
    <property type="match status" value="1"/>
</dbReference>
<comment type="catalytic activity">
    <reaction evidence="9 10">
        <text>Release of signal peptides from bacterial membrane prolipoproteins. Hydrolyzes -Xaa-Yaa-Zaa-|-(S,diacylglyceryl)Cys-, in which Xaa is hydrophobic (preferably Leu), and Yaa (Ala or Ser) and Zaa (Gly or Ala) have small, neutral side chains.</text>
        <dbReference type="EC" id="3.4.23.36"/>
    </reaction>
</comment>
<dbReference type="OrthoDB" id="9810259at2"/>
<evidence type="ECO:0000256" key="2">
    <source>
        <dbReference type="ARBA" id="ARBA00022475"/>
    </source>
</evidence>
<dbReference type="NCBIfam" id="TIGR00077">
    <property type="entry name" value="lspA"/>
    <property type="match status" value="1"/>
</dbReference>
<keyword evidence="13" id="KW-1185">Reference proteome</keyword>
<keyword evidence="2 9" id="KW-1003">Cell membrane</keyword>
<dbReference type="GO" id="GO:0006508">
    <property type="term" value="P:proteolysis"/>
    <property type="evidence" value="ECO:0007669"/>
    <property type="project" value="UniProtKB-KW"/>
</dbReference>
<keyword evidence="4 9" id="KW-0812">Transmembrane</keyword>
<evidence type="ECO:0000256" key="6">
    <source>
        <dbReference type="ARBA" id="ARBA00022801"/>
    </source>
</evidence>
<feature type="active site" evidence="9">
    <location>
        <position position="133"/>
    </location>
</feature>
<dbReference type="EMBL" id="SJST01000001">
    <property type="protein sequence ID" value="TCD16306.1"/>
    <property type="molecule type" value="Genomic_DNA"/>
</dbReference>
<dbReference type="InterPro" id="IPR001872">
    <property type="entry name" value="Peptidase_A8"/>
</dbReference>
<evidence type="ECO:0000256" key="1">
    <source>
        <dbReference type="ARBA" id="ARBA00006139"/>
    </source>
</evidence>
<evidence type="ECO:0000313" key="13">
    <source>
        <dbReference type="Proteomes" id="UP000291301"/>
    </source>
</evidence>
<keyword evidence="3 9" id="KW-0645">Protease</keyword>
<name>A0A4R0PER4_9HYPH</name>
<evidence type="ECO:0000256" key="9">
    <source>
        <dbReference type="HAMAP-Rule" id="MF_00161"/>
    </source>
</evidence>
<feature type="transmembrane region" description="Helical" evidence="9">
    <location>
        <begin position="62"/>
        <end position="79"/>
    </location>
</feature>
<evidence type="ECO:0000256" key="7">
    <source>
        <dbReference type="ARBA" id="ARBA00022989"/>
    </source>
</evidence>
<dbReference type="PRINTS" id="PR00781">
    <property type="entry name" value="LIPOSIGPTASE"/>
</dbReference>
<dbReference type="PROSITE" id="PS00855">
    <property type="entry name" value="SPASE_II"/>
    <property type="match status" value="1"/>
</dbReference>
<dbReference type="UniPathway" id="UPA00665"/>
<proteinExistence type="inferred from homology"/>
<evidence type="ECO:0000256" key="5">
    <source>
        <dbReference type="ARBA" id="ARBA00022750"/>
    </source>
</evidence>
<dbReference type="HAMAP" id="MF_00161">
    <property type="entry name" value="LspA"/>
    <property type="match status" value="1"/>
</dbReference>
<keyword evidence="7 9" id="KW-1133">Transmembrane helix</keyword>
<comment type="subcellular location">
    <subcellularLocation>
        <location evidence="9">Cell membrane</location>
        <topology evidence="9">Multi-pass membrane protein</topology>
    </subcellularLocation>
</comment>
<dbReference type="PANTHER" id="PTHR33695">
    <property type="entry name" value="LIPOPROTEIN SIGNAL PEPTIDASE"/>
    <property type="match status" value="1"/>
</dbReference>
<dbReference type="RefSeq" id="WP_131565053.1">
    <property type="nucleotide sequence ID" value="NZ_JAINFK010000001.1"/>
</dbReference>
<gene>
    <name evidence="9" type="primary">lspA</name>
    <name evidence="12" type="ORF">E0D97_02430</name>
</gene>
<comment type="caution">
    <text evidence="12">The sequence shown here is derived from an EMBL/GenBank/DDBJ whole genome shotgun (WGS) entry which is preliminary data.</text>
</comment>
<comment type="function">
    <text evidence="9 10">This protein specifically catalyzes the removal of signal peptides from prolipoproteins.</text>
</comment>
<evidence type="ECO:0000313" key="12">
    <source>
        <dbReference type="EMBL" id="TCD16306.1"/>
    </source>
</evidence>
<feature type="transmembrane region" description="Helical" evidence="9">
    <location>
        <begin position="91"/>
        <end position="114"/>
    </location>
</feature>
<dbReference type="Proteomes" id="UP000291301">
    <property type="component" value="Unassembled WGS sequence"/>
</dbReference>
<comment type="pathway">
    <text evidence="9">Protein modification; lipoprotein biosynthesis (signal peptide cleavage).</text>
</comment>
<reference evidence="12 13" key="1">
    <citation type="journal article" date="2015" name="Antonie Van Leeuwenhoek">
        <title>Oricola cellulosilytica gen. nov., sp. nov., a cellulose-degrading bacterium of the family Phyllobacteriaceae isolated from surface seashore water, and emended descriptions of Mesorhizobium loti and Phyllobacterium myrsinacearum.</title>
        <authorList>
            <person name="Hameed A."/>
            <person name="Shahina M."/>
            <person name="Lai W.A."/>
            <person name="Lin S.Y."/>
            <person name="Young L.S."/>
            <person name="Liu Y.C."/>
            <person name="Hsu Y.H."/>
            <person name="Young C.C."/>
        </authorList>
    </citation>
    <scope>NUCLEOTIDE SEQUENCE [LARGE SCALE GENOMIC DNA]</scope>
    <source>
        <strain evidence="12 13">KCTC 52183</strain>
    </source>
</reference>
<dbReference type="Pfam" id="PF01252">
    <property type="entry name" value="Peptidase_A8"/>
    <property type="match status" value="1"/>
</dbReference>
<dbReference type="GO" id="GO:0004190">
    <property type="term" value="F:aspartic-type endopeptidase activity"/>
    <property type="evidence" value="ECO:0007669"/>
    <property type="project" value="UniProtKB-UniRule"/>
</dbReference>
<feature type="active site" evidence="9">
    <location>
        <position position="115"/>
    </location>
</feature>
<sequence>MRRSLVAAGLAAAVVAIDQAIKRIVETQMGYHQSIELLPFFALFRTHNEGIAFSMLEGLGPLPLIVISLVVVAFVLWLWRGSDARRNLSHAGFILIIGGAVGNLIDRIALGYVVDYFLFHTPRWSFAVFNFADAAITVGAGLVMLDEFLNWRRQGAVEKSD</sequence>
<dbReference type="GO" id="GO:0005886">
    <property type="term" value="C:plasma membrane"/>
    <property type="evidence" value="ECO:0007669"/>
    <property type="project" value="UniProtKB-SubCell"/>
</dbReference>
<keyword evidence="6 9" id="KW-0378">Hydrolase</keyword>
<organism evidence="12 13">
    <name type="scientific">Oricola cellulosilytica</name>
    <dbReference type="NCBI Taxonomy" id="1429082"/>
    <lineage>
        <taxon>Bacteria</taxon>
        <taxon>Pseudomonadati</taxon>
        <taxon>Pseudomonadota</taxon>
        <taxon>Alphaproteobacteria</taxon>
        <taxon>Hyphomicrobiales</taxon>
        <taxon>Ahrensiaceae</taxon>
        <taxon>Oricola</taxon>
    </lineage>
</organism>
<keyword evidence="8 9" id="KW-0472">Membrane</keyword>
<accession>A0A4R0PER4</accession>